<gene>
    <name evidence="1" type="ORF">MJG50_13560</name>
</gene>
<name>A0AAW5E539_9BACI</name>
<keyword evidence="2" id="KW-1185">Reference proteome</keyword>
<organism evidence="1 2">
    <name type="scientific">Fredinandcohnia quinoae</name>
    <dbReference type="NCBI Taxonomy" id="2918902"/>
    <lineage>
        <taxon>Bacteria</taxon>
        <taxon>Bacillati</taxon>
        <taxon>Bacillota</taxon>
        <taxon>Bacilli</taxon>
        <taxon>Bacillales</taxon>
        <taxon>Bacillaceae</taxon>
        <taxon>Fredinandcohnia</taxon>
    </lineage>
</organism>
<evidence type="ECO:0000313" key="2">
    <source>
        <dbReference type="Proteomes" id="UP001431131"/>
    </source>
</evidence>
<evidence type="ECO:0000313" key="1">
    <source>
        <dbReference type="EMBL" id="MCH1626360.1"/>
    </source>
</evidence>
<dbReference type="AlphaFoldDB" id="A0AAW5E539"/>
<proteinExistence type="predicted"/>
<protein>
    <submittedName>
        <fullName evidence="1">Uncharacterized protein</fullName>
    </submittedName>
</protein>
<dbReference type="EMBL" id="JAKTTI010000021">
    <property type="protein sequence ID" value="MCH1626360.1"/>
    <property type="molecule type" value="Genomic_DNA"/>
</dbReference>
<accession>A0AAW5E539</accession>
<dbReference type="RefSeq" id="WP_240256276.1">
    <property type="nucleotide sequence ID" value="NZ_JAKTTI010000021.1"/>
</dbReference>
<comment type="caution">
    <text evidence="1">The sequence shown here is derived from an EMBL/GenBank/DDBJ whole genome shotgun (WGS) entry which is preliminary data.</text>
</comment>
<dbReference type="Proteomes" id="UP001431131">
    <property type="component" value="Unassembled WGS sequence"/>
</dbReference>
<sequence length="97" mass="11821">MFSEFGKGEKLVETFIQYKNRQVVLNWYEDDALIRREGFFFSKIVDDGKAVIFINNDNKFHFSIPYEEYTSIRILSDFRDFYQLSDQLHFLEIYFPH</sequence>
<reference evidence="1" key="1">
    <citation type="submission" date="2022-02" db="EMBL/GenBank/DDBJ databases">
        <title>Fredinandcohnia quinoae sp. nov. isolated from Chenopodium quinoa seeds.</title>
        <authorList>
            <person name="Saati-Santamaria Z."/>
            <person name="Flores-Felix J.D."/>
            <person name="Igual J.M."/>
            <person name="Velazquez E."/>
            <person name="Garcia-Fraile P."/>
            <person name="Martinez-Molina E."/>
        </authorList>
    </citation>
    <scope>NUCLEOTIDE SEQUENCE</scope>
    <source>
        <strain evidence="1">SECRCQ15</strain>
    </source>
</reference>